<dbReference type="OrthoDB" id="192832at2759"/>
<name>A0A316VGJ7_9BASI</name>
<dbReference type="GO" id="GO:0030246">
    <property type="term" value="F:carbohydrate binding"/>
    <property type="evidence" value="ECO:0007669"/>
    <property type="project" value="UniProtKB-KW"/>
</dbReference>
<dbReference type="PANTHER" id="PTHR10963">
    <property type="entry name" value="GLYCOSYL HYDROLASE-RELATED"/>
    <property type="match status" value="1"/>
</dbReference>
<dbReference type="STRING" id="1280837.A0A316VGJ7"/>
<dbReference type="GeneID" id="37024439"/>
<dbReference type="InterPro" id="IPR050546">
    <property type="entry name" value="Glycosyl_Hydrlase_16"/>
</dbReference>
<dbReference type="PANTHER" id="PTHR10963:SF53">
    <property type="entry name" value="GH16 DOMAIN-CONTAINING PROTEIN"/>
    <property type="match status" value="1"/>
</dbReference>
<organism evidence="2 3">
    <name type="scientific">Meira miltonrushii</name>
    <dbReference type="NCBI Taxonomy" id="1280837"/>
    <lineage>
        <taxon>Eukaryota</taxon>
        <taxon>Fungi</taxon>
        <taxon>Dikarya</taxon>
        <taxon>Basidiomycota</taxon>
        <taxon>Ustilaginomycotina</taxon>
        <taxon>Exobasidiomycetes</taxon>
        <taxon>Exobasidiales</taxon>
        <taxon>Brachybasidiaceae</taxon>
        <taxon>Meira</taxon>
    </lineage>
</organism>
<sequence>MTSHATENIYWTPDLTKPISHSFTYDIGGHGWGNEELQTYTDSPQNAYITAQGDALVICANIEKDDQKPNGVSYTSARLVSKQCLDLERGYVEAHIQAPQGKAIWYAFWLLPKKPFTWPGDGEIDICEGWDGKHENGNCAHWGHFNGEDYNKHRVRYHPISKDQHTTGHTYGFCWSERGLIWFFDGKPTMRANVPKGIRPFSHFQIMLNIAIGGNVMQNAKPQTPSTHQMFVRDLKICQSPPMGWSSFDMAWKQACDGNTM</sequence>
<dbReference type="Gene3D" id="2.60.120.200">
    <property type="match status" value="1"/>
</dbReference>
<dbReference type="RefSeq" id="XP_025357069.1">
    <property type="nucleotide sequence ID" value="XM_025502658.1"/>
</dbReference>
<keyword evidence="3" id="KW-1185">Reference proteome</keyword>
<gene>
    <name evidence="2" type="ORF">FA14DRAFT_6583</name>
</gene>
<dbReference type="AlphaFoldDB" id="A0A316VGJ7"/>
<dbReference type="SUPFAM" id="SSF49899">
    <property type="entry name" value="Concanavalin A-like lectins/glucanases"/>
    <property type="match status" value="1"/>
</dbReference>
<accession>A0A316VGJ7</accession>
<keyword evidence="2" id="KW-0430">Lectin</keyword>
<feature type="domain" description="GH16" evidence="1">
    <location>
        <begin position="5"/>
        <end position="243"/>
    </location>
</feature>
<evidence type="ECO:0000313" key="2">
    <source>
        <dbReference type="EMBL" id="PWN36767.1"/>
    </source>
</evidence>
<evidence type="ECO:0000259" key="1">
    <source>
        <dbReference type="PROSITE" id="PS51762"/>
    </source>
</evidence>
<dbReference type="PROSITE" id="PS51762">
    <property type="entry name" value="GH16_2"/>
    <property type="match status" value="1"/>
</dbReference>
<dbReference type="CDD" id="cd08023">
    <property type="entry name" value="GH16_laminarinase_like"/>
    <property type="match status" value="1"/>
</dbReference>
<dbReference type="EMBL" id="KZ819602">
    <property type="protein sequence ID" value="PWN36767.1"/>
    <property type="molecule type" value="Genomic_DNA"/>
</dbReference>
<dbReference type="GO" id="GO:0005975">
    <property type="term" value="P:carbohydrate metabolic process"/>
    <property type="evidence" value="ECO:0007669"/>
    <property type="project" value="InterPro"/>
</dbReference>
<dbReference type="Proteomes" id="UP000245771">
    <property type="component" value="Unassembled WGS sequence"/>
</dbReference>
<dbReference type="InterPro" id="IPR000757">
    <property type="entry name" value="Beta-glucanase-like"/>
</dbReference>
<evidence type="ECO:0000313" key="3">
    <source>
        <dbReference type="Proteomes" id="UP000245771"/>
    </source>
</evidence>
<reference evidence="2 3" key="1">
    <citation type="journal article" date="2018" name="Mol. Biol. Evol.">
        <title>Broad Genomic Sampling Reveals a Smut Pathogenic Ancestry of the Fungal Clade Ustilaginomycotina.</title>
        <authorList>
            <person name="Kijpornyongpan T."/>
            <person name="Mondo S.J."/>
            <person name="Barry K."/>
            <person name="Sandor L."/>
            <person name="Lee J."/>
            <person name="Lipzen A."/>
            <person name="Pangilinan J."/>
            <person name="LaButti K."/>
            <person name="Hainaut M."/>
            <person name="Henrissat B."/>
            <person name="Grigoriev I.V."/>
            <person name="Spatafora J.W."/>
            <person name="Aime M.C."/>
        </authorList>
    </citation>
    <scope>NUCLEOTIDE SEQUENCE [LARGE SCALE GENOMIC DNA]</scope>
    <source>
        <strain evidence="2 3">MCA 3882</strain>
    </source>
</reference>
<dbReference type="InParanoid" id="A0A316VGJ7"/>
<dbReference type="Pfam" id="PF00722">
    <property type="entry name" value="Glyco_hydro_16"/>
    <property type="match status" value="1"/>
</dbReference>
<protein>
    <submittedName>
        <fullName evidence="2">Concanavalin A-like lectin/glucanase</fullName>
    </submittedName>
</protein>
<proteinExistence type="predicted"/>
<dbReference type="GO" id="GO:0004553">
    <property type="term" value="F:hydrolase activity, hydrolyzing O-glycosyl compounds"/>
    <property type="evidence" value="ECO:0007669"/>
    <property type="project" value="InterPro"/>
</dbReference>
<dbReference type="InterPro" id="IPR013320">
    <property type="entry name" value="ConA-like_dom_sf"/>
</dbReference>